<evidence type="ECO:0000256" key="2">
    <source>
        <dbReference type="SAM" id="MobiDB-lite"/>
    </source>
</evidence>
<dbReference type="SUPFAM" id="SSF55874">
    <property type="entry name" value="ATPase domain of HSP90 chaperone/DNA topoisomerase II/histidine kinase"/>
    <property type="match status" value="1"/>
</dbReference>
<organism evidence="4 5">
    <name type="scientific">Actinacidiphila yanglinensis</name>
    <dbReference type="NCBI Taxonomy" id="310779"/>
    <lineage>
        <taxon>Bacteria</taxon>
        <taxon>Bacillati</taxon>
        <taxon>Actinomycetota</taxon>
        <taxon>Actinomycetes</taxon>
        <taxon>Kitasatosporales</taxon>
        <taxon>Streptomycetaceae</taxon>
        <taxon>Actinacidiphila</taxon>
    </lineage>
</organism>
<dbReference type="Proteomes" id="UP000236754">
    <property type="component" value="Unassembled WGS sequence"/>
</dbReference>
<dbReference type="CDD" id="cd16936">
    <property type="entry name" value="HATPase_RsbW-like"/>
    <property type="match status" value="1"/>
</dbReference>
<dbReference type="EMBL" id="FNVU01000013">
    <property type="protein sequence ID" value="SEG82097.1"/>
    <property type="molecule type" value="Genomic_DNA"/>
</dbReference>
<dbReference type="InterPro" id="IPR050267">
    <property type="entry name" value="Anti-sigma-factor_SerPK"/>
</dbReference>
<name>A0A1H6D9B8_9ACTN</name>
<gene>
    <name evidence="4" type="ORF">SAMN05216223_11380</name>
</gene>
<dbReference type="Pfam" id="PF13581">
    <property type="entry name" value="HATPase_c_2"/>
    <property type="match status" value="1"/>
</dbReference>
<evidence type="ECO:0000313" key="5">
    <source>
        <dbReference type="Proteomes" id="UP000236754"/>
    </source>
</evidence>
<dbReference type="PANTHER" id="PTHR35526">
    <property type="entry name" value="ANTI-SIGMA-F FACTOR RSBW-RELATED"/>
    <property type="match status" value="1"/>
</dbReference>
<dbReference type="Gene3D" id="3.30.565.10">
    <property type="entry name" value="Histidine kinase-like ATPase, C-terminal domain"/>
    <property type="match status" value="1"/>
</dbReference>
<feature type="compositionally biased region" description="Gly residues" evidence="2">
    <location>
        <begin position="1"/>
        <end position="12"/>
    </location>
</feature>
<dbReference type="PANTHER" id="PTHR35526:SF3">
    <property type="entry name" value="ANTI-SIGMA-F FACTOR RSBW"/>
    <property type="match status" value="1"/>
</dbReference>
<feature type="domain" description="Histidine kinase/HSP90-like ATPase" evidence="3">
    <location>
        <begin position="33"/>
        <end position="144"/>
    </location>
</feature>
<dbReference type="GO" id="GO:0004674">
    <property type="term" value="F:protein serine/threonine kinase activity"/>
    <property type="evidence" value="ECO:0007669"/>
    <property type="project" value="UniProtKB-KW"/>
</dbReference>
<sequence length="149" mass="15476">MQPLTRGGGTSGHGVNAVEDARSRETCTDLVCRPGAAAEARSAARAFLDGLSPQVGVRVAENLLLMVSELVTNAIRHAGGALEVRFSSTPGSLHVAVDDASPAPPRLRQPDWTGRGGGFGWSMVYKIADGLAVRPRGDGGKTVVAFLAR</sequence>
<evidence type="ECO:0000313" key="4">
    <source>
        <dbReference type="EMBL" id="SEG82097.1"/>
    </source>
</evidence>
<reference evidence="4 5" key="1">
    <citation type="submission" date="2016-10" db="EMBL/GenBank/DDBJ databases">
        <authorList>
            <person name="de Groot N.N."/>
        </authorList>
    </citation>
    <scope>NUCLEOTIDE SEQUENCE [LARGE SCALE GENOMIC DNA]</scope>
    <source>
        <strain evidence="4 5">CGMCC 4.2023</strain>
    </source>
</reference>
<keyword evidence="5" id="KW-1185">Reference proteome</keyword>
<accession>A0A1H6D9B8</accession>
<evidence type="ECO:0000256" key="1">
    <source>
        <dbReference type="ARBA" id="ARBA00022527"/>
    </source>
</evidence>
<proteinExistence type="predicted"/>
<keyword evidence="1" id="KW-0723">Serine/threonine-protein kinase</keyword>
<dbReference type="InterPro" id="IPR036890">
    <property type="entry name" value="HATPase_C_sf"/>
</dbReference>
<keyword evidence="4" id="KW-0418">Kinase</keyword>
<keyword evidence="4" id="KW-0808">Transferase</keyword>
<dbReference type="InterPro" id="IPR003594">
    <property type="entry name" value="HATPase_dom"/>
</dbReference>
<protein>
    <submittedName>
        <fullName evidence="4">Anti-sigma regulatory factor (Ser/Thr protein kinase)</fullName>
    </submittedName>
</protein>
<feature type="region of interest" description="Disordered" evidence="2">
    <location>
        <begin position="1"/>
        <end position="20"/>
    </location>
</feature>
<dbReference type="AlphaFoldDB" id="A0A1H6D9B8"/>
<evidence type="ECO:0000259" key="3">
    <source>
        <dbReference type="Pfam" id="PF13581"/>
    </source>
</evidence>